<sequence>MRVWLGASLLGLLAGCSLPTALAPGKPNVSELTDKTPKDYAQCVFPAWQRETSRTVQTDISNGYRITAPGSLASDEVVEVVKSKNGSRVSLYQGTPWAKSGTLKKAVHDCL</sequence>
<proteinExistence type="predicted"/>
<name>A0A1Q8EN58_9PSED</name>
<reference evidence="2 3" key="1">
    <citation type="submission" date="2016-12" db="EMBL/GenBank/DDBJ databases">
        <authorList>
            <person name="Song W.-J."/>
            <person name="Kurnit D.M."/>
        </authorList>
    </citation>
    <scope>NUCLEOTIDE SEQUENCE [LARGE SCALE GENOMIC DNA]</scope>
    <source>
        <strain evidence="2 3">PCL1601</strain>
    </source>
</reference>
<dbReference type="Proteomes" id="UP000185578">
    <property type="component" value="Unassembled WGS sequence"/>
</dbReference>
<dbReference type="OrthoDB" id="6595001at2"/>
<feature type="chain" id="PRO_5012548007" description="Lipoprotein" evidence="1">
    <location>
        <begin position="24"/>
        <end position="111"/>
    </location>
</feature>
<gene>
    <name evidence="2" type="ORF">BTN82_18295</name>
</gene>
<dbReference type="PROSITE" id="PS51257">
    <property type="entry name" value="PROKAR_LIPOPROTEIN"/>
    <property type="match status" value="1"/>
</dbReference>
<dbReference type="RefSeq" id="WP_075120521.1">
    <property type="nucleotide sequence ID" value="NZ_MSCT01000016.1"/>
</dbReference>
<evidence type="ECO:0000313" key="2">
    <source>
        <dbReference type="EMBL" id="OLF53215.1"/>
    </source>
</evidence>
<accession>A0A1Q8EN58</accession>
<evidence type="ECO:0000313" key="3">
    <source>
        <dbReference type="Proteomes" id="UP000185578"/>
    </source>
</evidence>
<comment type="caution">
    <text evidence="2">The sequence shown here is derived from an EMBL/GenBank/DDBJ whole genome shotgun (WGS) entry which is preliminary data.</text>
</comment>
<evidence type="ECO:0000256" key="1">
    <source>
        <dbReference type="SAM" id="SignalP"/>
    </source>
</evidence>
<dbReference type="EMBL" id="MSCT01000016">
    <property type="protein sequence ID" value="OLF53215.1"/>
    <property type="molecule type" value="Genomic_DNA"/>
</dbReference>
<keyword evidence="1" id="KW-0732">Signal</keyword>
<protein>
    <recommendedName>
        <fullName evidence="4">Lipoprotein</fullName>
    </recommendedName>
</protein>
<feature type="signal peptide" evidence="1">
    <location>
        <begin position="1"/>
        <end position="23"/>
    </location>
</feature>
<organism evidence="2 3">
    <name type="scientific">Pseudomonas chlororaphis</name>
    <dbReference type="NCBI Taxonomy" id="587753"/>
    <lineage>
        <taxon>Bacteria</taxon>
        <taxon>Pseudomonadati</taxon>
        <taxon>Pseudomonadota</taxon>
        <taxon>Gammaproteobacteria</taxon>
        <taxon>Pseudomonadales</taxon>
        <taxon>Pseudomonadaceae</taxon>
        <taxon>Pseudomonas</taxon>
    </lineage>
</organism>
<dbReference type="AlphaFoldDB" id="A0A1Q8EN58"/>
<evidence type="ECO:0008006" key="4">
    <source>
        <dbReference type="Google" id="ProtNLM"/>
    </source>
</evidence>